<name>A0ABD1XMI8_9MARC</name>
<dbReference type="EMBL" id="JBHFFA010000008">
    <property type="protein sequence ID" value="KAL2610160.1"/>
    <property type="molecule type" value="Genomic_DNA"/>
</dbReference>
<sequence length="172" mass="18928">MSGPLLAAKKRLSVEVEWSIRALLEGEDLWSLVEEVDKELALDQSANATAKDGASVEEKDTIAAADVAASDAARKRNLRCLAILKRSVLPEVRPYVQKTTNIQDIWLAVRKRYDQCSNARLVDIRRSLANLKMRDEVFVASRLKGAGSILVEVAGELLLSHLGQQVGQALHL</sequence>
<evidence type="ECO:0000313" key="1">
    <source>
        <dbReference type="EMBL" id="KAL2610160.1"/>
    </source>
</evidence>
<organism evidence="1 2">
    <name type="scientific">Riccia fluitans</name>
    <dbReference type="NCBI Taxonomy" id="41844"/>
    <lineage>
        <taxon>Eukaryota</taxon>
        <taxon>Viridiplantae</taxon>
        <taxon>Streptophyta</taxon>
        <taxon>Embryophyta</taxon>
        <taxon>Marchantiophyta</taxon>
        <taxon>Marchantiopsida</taxon>
        <taxon>Marchantiidae</taxon>
        <taxon>Marchantiales</taxon>
        <taxon>Ricciaceae</taxon>
        <taxon>Riccia</taxon>
    </lineage>
</organism>
<keyword evidence="2" id="KW-1185">Reference proteome</keyword>
<accession>A0ABD1XMI8</accession>
<gene>
    <name evidence="1" type="ORF">R1flu_028733</name>
</gene>
<proteinExistence type="predicted"/>
<comment type="caution">
    <text evidence="1">The sequence shown here is derived from an EMBL/GenBank/DDBJ whole genome shotgun (WGS) entry which is preliminary data.</text>
</comment>
<reference evidence="1 2" key="1">
    <citation type="submission" date="2024-09" db="EMBL/GenBank/DDBJ databases">
        <title>Chromosome-scale assembly of Riccia fluitans.</title>
        <authorList>
            <person name="Paukszto L."/>
            <person name="Sawicki J."/>
            <person name="Karawczyk K."/>
            <person name="Piernik-Szablinska J."/>
            <person name="Szczecinska M."/>
            <person name="Mazdziarz M."/>
        </authorList>
    </citation>
    <scope>NUCLEOTIDE SEQUENCE [LARGE SCALE GENOMIC DNA]</scope>
    <source>
        <strain evidence="1">Rf_01</strain>
        <tissue evidence="1">Aerial parts of the thallus</tissue>
    </source>
</reference>
<evidence type="ECO:0000313" key="2">
    <source>
        <dbReference type="Proteomes" id="UP001605036"/>
    </source>
</evidence>
<dbReference type="Pfam" id="PF14223">
    <property type="entry name" value="Retrotran_gag_2"/>
    <property type="match status" value="1"/>
</dbReference>
<protein>
    <submittedName>
        <fullName evidence="1">Uncharacterized protein</fullName>
    </submittedName>
</protein>
<dbReference type="Proteomes" id="UP001605036">
    <property type="component" value="Unassembled WGS sequence"/>
</dbReference>
<dbReference type="AlphaFoldDB" id="A0ABD1XMI8"/>